<comment type="caution">
    <text evidence="1">The sequence shown here is derived from an EMBL/GenBank/DDBJ whole genome shotgun (WGS) entry which is preliminary data.</text>
</comment>
<dbReference type="EMBL" id="BSPQ01000001">
    <property type="protein sequence ID" value="GLS89517.1"/>
    <property type="molecule type" value="Genomic_DNA"/>
</dbReference>
<proteinExistence type="predicted"/>
<name>A0ABQ6DWS6_9GAMM</name>
<sequence length="63" mass="6935">MTKLLPLAIDVYLTDTKPTNQSVLICANEINLLFHSGDIYEYGKQQRSANLIRAIIGDTALGV</sequence>
<accession>A0ABQ6DWS6</accession>
<evidence type="ECO:0000313" key="2">
    <source>
        <dbReference type="Proteomes" id="UP001157353"/>
    </source>
</evidence>
<dbReference type="Proteomes" id="UP001157353">
    <property type="component" value="Unassembled WGS sequence"/>
</dbReference>
<organism evidence="1 2">
    <name type="scientific">Psychromonas marina</name>
    <dbReference type="NCBI Taxonomy" id="88364"/>
    <lineage>
        <taxon>Bacteria</taxon>
        <taxon>Pseudomonadati</taxon>
        <taxon>Pseudomonadota</taxon>
        <taxon>Gammaproteobacteria</taxon>
        <taxon>Alteromonadales</taxon>
        <taxon>Psychromonadaceae</taxon>
        <taxon>Psychromonas</taxon>
    </lineage>
</organism>
<reference evidence="2" key="1">
    <citation type="journal article" date="2019" name="Int. J. Syst. Evol. Microbiol.">
        <title>The Global Catalogue of Microorganisms (GCM) 10K type strain sequencing project: providing services to taxonomists for standard genome sequencing and annotation.</title>
        <authorList>
            <consortium name="The Broad Institute Genomics Platform"/>
            <consortium name="The Broad Institute Genome Sequencing Center for Infectious Disease"/>
            <person name="Wu L."/>
            <person name="Ma J."/>
        </authorList>
    </citation>
    <scope>NUCLEOTIDE SEQUENCE [LARGE SCALE GENOMIC DNA]</scope>
    <source>
        <strain evidence="2">NBRC 103166</strain>
    </source>
</reference>
<keyword evidence="2" id="KW-1185">Reference proteome</keyword>
<gene>
    <name evidence="1" type="ORF">GCM10007916_05840</name>
</gene>
<protein>
    <submittedName>
        <fullName evidence="1">Uncharacterized protein</fullName>
    </submittedName>
</protein>
<evidence type="ECO:0000313" key="1">
    <source>
        <dbReference type="EMBL" id="GLS89517.1"/>
    </source>
</evidence>